<accession>A0AAF3FCZ4</accession>
<organism evidence="2 3">
    <name type="scientific">Mesorhabditis belari</name>
    <dbReference type="NCBI Taxonomy" id="2138241"/>
    <lineage>
        <taxon>Eukaryota</taxon>
        <taxon>Metazoa</taxon>
        <taxon>Ecdysozoa</taxon>
        <taxon>Nematoda</taxon>
        <taxon>Chromadorea</taxon>
        <taxon>Rhabditida</taxon>
        <taxon>Rhabditina</taxon>
        <taxon>Rhabditomorpha</taxon>
        <taxon>Rhabditoidea</taxon>
        <taxon>Rhabditidae</taxon>
        <taxon>Mesorhabditinae</taxon>
        <taxon>Mesorhabditis</taxon>
    </lineage>
</organism>
<evidence type="ECO:0000313" key="2">
    <source>
        <dbReference type="Proteomes" id="UP000887575"/>
    </source>
</evidence>
<dbReference type="WBParaSite" id="MBELARI_LOCUS4846">
    <property type="protein sequence ID" value="MBELARI_LOCUS4846"/>
    <property type="gene ID" value="MBELARI_LOCUS4846"/>
</dbReference>
<dbReference type="Proteomes" id="UP000887575">
    <property type="component" value="Unassembled WGS sequence"/>
</dbReference>
<feature type="compositionally biased region" description="Basic and acidic residues" evidence="1">
    <location>
        <begin position="54"/>
        <end position="63"/>
    </location>
</feature>
<protein>
    <submittedName>
        <fullName evidence="3">Uncharacterized protein</fullName>
    </submittedName>
</protein>
<reference evidence="3" key="1">
    <citation type="submission" date="2024-02" db="UniProtKB">
        <authorList>
            <consortium name="WormBaseParasite"/>
        </authorList>
    </citation>
    <scope>IDENTIFICATION</scope>
</reference>
<name>A0AAF3FCZ4_9BILA</name>
<feature type="region of interest" description="Disordered" evidence="1">
    <location>
        <begin position="54"/>
        <end position="372"/>
    </location>
</feature>
<feature type="compositionally biased region" description="Low complexity" evidence="1">
    <location>
        <begin position="319"/>
        <end position="349"/>
    </location>
</feature>
<keyword evidence="2" id="KW-1185">Reference proteome</keyword>
<evidence type="ECO:0000256" key="1">
    <source>
        <dbReference type="SAM" id="MobiDB-lite"/>
    </source>
</evidence>
<feature type="compositionally biased region" description="Pro residues" evidence="1">
    <location>
        <begin position="293"/>
        <end position="302"/>
    </location>
</feature>
<dbReference type="AlphaFoldDB" id="A0AAF3FCZ4"/>
<feature type="compositionally biased region" description="Pro residues" evidence="1">
    <location>
        <begin position="151"/>
        <end position="161"/>
    </location>
</feature>
<feature type="compositionally biased region" description="Polar residues" evidence="1">
    <location>
        <begin position="308"/>
        <end position="318"/>
    </location>
</feature>
<proteinExistence type="predicted"/>
<sequence>MLSSHFCCLAPQSPQFPPQKRQFFETIAPREGFADDEALEVYIHDRSRKIEPKDATKLVDVKPKHSPQVLKSPGIKPPKGNHYAKEHPATSATHLLPPTPSPRDHDGSKPSPSKTNNEDFAIIDINPGQLPRYIGDVTRRQAPTTSSFPLGPVPKKAPPPLHPRKTRQPVSNGPPIRSPSVFTPVSASWKPPAPSPPELANKSPRLNQHAQAFIFPEIPMASGSPTPQRPAKAPAPPPPPTVAQSSTSAEHRVTLPVPSSPNGDSPSVSVSLPPPSLPPRASRPGSITSVSSPLPPPRPPKPGHMTASPLTTPRSLAPSTTSQSQSTTIAATTKPLPTSTSISSESPSNPNSPPPLPPKTYKSRRQSSSPTS</sequence>
<evidence type="ECO:0000313" key="3">
    <source>
        <dbReference type="WBParaSite" id="MBELARI_LOCUS4846"/>
    </source>
</evidence>